<keyword evidence="5" id="KW-0325">Glycoprotein</keyword>
<dbReference type="PROSITE" id="PS50026">
    <property type="entry name" value="EGF_3"/>
    <property type="match status" value="2"/>
</dbReference>
<dbReference type="FunFam" id="2.10.25.10:FF:000472">
    <property type="entry name" value="Uncharacterized protein, isoform A"/>
    <property type="match status" value="1"/>
</dbReference>
<dbReference type="Pfam" id="PF23106">
    <property type="entry name" value="EGF_Teneurin"/>
    <property type="match status" value="1"/>
</dbReference>
<dbReference type="PROSITE" id="PS00022">
    <property type="entry name" value="EGF_1"/>
    <property type="match status" value="2"/>
</dbReference>
<keyword evidence="1 6" id="KW-0245">EGF-like domain</keyword>
<comment type="caution">
    <text evidence="10">The sequence shown here is derived from an EMBL/GenBank/DDBJ whole genome shotgun (WGS) entry which is preliminary data.</text>
</comment>
<feature type="disulfide bond" evidence="6">
    <location>
        <begin position="187"/>
        <end position="196"/>
    </location>
</feature>
<keyword evidence="8" id="KW-0472">Membrane</keyword>
<gene>
    <name evidence="10" type="ORF">BpHYR1_047314</name>
</gene>
<dbReference type="Proteomes" id="UP000276133">
    <property type="component" value="Unassembled WGS sequence"/>
</dbReference>
<dbReference type="OrthoDB" id="430340at2759"/>
<proteinExistence type="predicted"/>
<evidence type="ECO:0000256" key="8">
    <source>
        <dbReference type="SAM" id="Phobius"/>
    </source>
</evidence>
<dbReference type="InterPro" id="IPR016186">
    <property type="entry name" value="C-type_lectin-like/link_sf"/>
</dbReference>
<evidence type="ECO:0000256" key="2">
    <source>
        <dbReference type="ARBA" id="ARBA00022729"/>
    </source>
</evidence>
<dbReference type="SUPFAM" id="SSF56436">
    <property type="entry name" value="C-type lectin-like"/>
    <property type="match status" value="1"/>
</dbReference>
<dbReference type="InterPro" id="IPR013032">
    <property type="entry name" value="EGF-like_CS"/>
</dbReference>
<feature type="domain" description="EGF-like" evidence="9">
    <location>
        <begin position="121"/>
        <end position="159"/>
    </location>
</feature>
<dbReference type="SMART" id="SM00179">
    <property type="entry name" value="EGF_CA"/>
    <property type="match status" value="1"/>
</dbReference>
<dbReference type="Gene3D" id="2.10.25.10">
    <property type="entry name" value="Laminin"/>
    <property type="match status" value="1"/>
</dbReference>
<evidence type="ECO:0000256" key="6">
    <source>
        <dbReference type="PROSITE-ProRule" id="PRU00076"/>
    </source>
</evidence>
<keyword evidence="7" id="KW-0175">Coiled coil</keyword>
<protein>
    <submittedName>
        <fullName evidence="10">Protocadherin Fat 1 isoform X1</fullName>
    </submittedName>
</protein>
<dbReference type="AlphaFoldDB" id="A0A3M7S064"/>
<dbReference type="PANTHER" id="PTHR24049">
    <property type="entry name" value="CRUMBS FAMILY MEMBER"/>
    <property type="match status" value="1"/>
</dbReference>
<dbReference type="STRING" id="10195.A0A3M7S064"/>
<dbReference type="CDD" id="cd00053">
    <property type="entry name" value="EGF"/>
    <property type="match status" value="1"/>
</dbReference>
<keyword evidence="4 6" id="KW-1015">Disulfide bond</keyword>
<name>A0A3M7S064_BRAPC</name>
<comment type="caution">
    <text evidence="6">Lacks conserved residue(s) required for the propagation of feature annotation.</text>
</comment>
<dbReference type="PROSITE" id="PS00010">
    <property type="entry name" value="ASX_HYDROXYL"/>
    <property type="match status" value="1"/>
</dbReference>
<feature type="coiled-coil region" evidence="7">
    <location>
        <begin position="247"/>
        <end position="280"/>
    </location>
</feature>
<evidence type="ECO:0000313" key="10">
    <source>
        <dbReference type="EMBL" id="RNA29231.1"/>
    </source>
</evidence>
<dbReference type="InterPro" id="IPR000152">
    <property type="entry name" value="EGF-type_Asp/Asn_hydroxyl_site"/>
</dbReference>
<accession>A0A3M7S064</accession>
<dbReference type="CDD" id="cd00054">
    <property type="entry name" value="EGF_CA"/>
    <property type="match status" value="1"/>
</dbReference>
<evidence type="ECO:0000256" key="3">
    <source>
        <dbReference type="ARBA" id="ARBA00022737"/>
    </source>
</evidence>
<evidence type="ECO:0000256" key="1">
    <source>
        <dbReference type="ARBA" id="ARBA00022536"/>
    </source>
</evidence>
<sequence>MNSTDSNWKEAYDACMYEHNATQAITHLIAFESLAETISFSFWFKGNKYTNSFWSDLVLDDENKRIWSWSSHIYHPFGYMKENFTSLKKTKAFLRNNNSATFDYEINDDSGMAKMGYICEAQLKCNVNDNQCQNNGTCFINSGRVLCTCEPGYQGSLCEIMVDNCNSVPCLHGASCYNKVNNYTCECTPFYRGRNCEIEIPNALEDGRKSALAISVSILGLILLVLCLMDLPWSSMKKILCDRSEAKKNENNEYANQQKNRKIKEEKKLTKEQLVATDEEILKKFKLIMAQNNVRKTQNSISPAF</sequence>
<feature type="transmembrane region" description="Helical" evidence="8">
    <location>
        <begin position="211"/>
        <end position="229"/>
    </location>
</feature>
<evidence type="ECO:0000256" key="5">
    <source>
        <dbReference type="ARBA" id="ARBA00023180"/>
    </source>
</evidence>
<feature type="disulfide bond" evidence="6">
    <location>
        <begin position="149"/>
        <end position="158"/>
    </location>
</feature>
<keyword evidence="3" id="KW-0677">Repeat</keyword>
<dbReference type="PROSITE" id="PS01186">
    <property type="entry name" value="EGF_2"/>
    <property type="match status" value="1"/>
</dbReference>
<keyword evidence="8" id="KW-0812">Transmembrane</keyword>
<dbReference type="InterPro" id="IPR001881">
    <property type="entry name" value="EGF-like_Ca-bd_dom"/>
</dbReference>
<dbReference type="SUPFAM" id="SSF57196">
    <property type="entry name" value="EGF/Laminin"/>
    <property type="match status" value="2"/>
</dbReference>
<keyword evidence="11" id="KW-1185">Reference proteome</keyword>
<feature type="domain" description="EGF-like" evidence="9">
    <location>
        <begin position="161"/>
        <end position="197"/>
    </location>
</feature>
<dbReference type="Gene3D" id="3.10.100.10">
    <property type="entry name" value="Mannose-Binding Protein A, subunit A"/>
    <property type="match status" value="1"/>
</dbReference>
<dbReference type="SMART" id="SM00181">
    <property type="entry name" value="EGF"/>
    <property type="match status" value="2"/>
</dbReference>
<dbReference type="EMBL" id="REGN01002263">
    <property type="protein sequence ID" value="RNA29231.1"/>
    <property type="molecule type" value="Genomic_DNA"/>
</dbReference>
<evidence type="ECO:0000313" key="11">
    <source>
        <dbReference type="Proteomes" id="UP000276133"/>
    </source>
</evidence>
<dbReference type="InterPro" id="IPR016187">
    <property type="entry name" value="CTDL_fold"/>
</dbReference>
<dbReference type="InterPro" id="IPR051022">
    <property type="entry name" value="Notch_Cell-Fate_Det"/>
</dbReference>
<keyword evidence="2" id="KW-0732">Signal</keyword>
<dbReference type="Pfam" id="PF12661">
    <property type="entry name" value="hEGF"/>
    <property type="match status" value="1"/>
</dbReference>
<dbReference type="InterPro" id="IPR000742">
    <property type="entry name" value="EGF"/>
</dbReference>
<organism evidence="10 11">
    <name type="scientific">Brachionus plicatilis</name>
    <name type="common">Marine rotifer</name>
    <name type="synonym">Brachionus muelleri</name>
    <dbReference type="NCBI Taxonomy" id="10195"/>
    <lineage>
        <taxon>Eukaryota</taxon>
        <taxon>Metazoa</taxon>
        <taxon>Spiralia</taxon>
        <taxon>Gnathifera</taxon>
        <taxon>Rotifera</taxon>
        <taxon>Eurotatoria</taxon>
        <taxon>Monogononta</taxon>
        <taxon>Pseudotrocha</taxon>
        <taxon>Ploima</taxon>
        <taxon>Brachionidae</taxon>
        <taxon>Brachionus</taxon>
    </lineage>
</organism>
<keyword evidence="8" id="KW-1133">Transmembrane helix</keyword>
<evidence type="ECO:0000256" key="4">
    <source>
        <dbReference type="ARBA" id="ARBA00023157"/>
    </source>
</evidence>
<reference evidence="10 11" key="1">
    <citation type="journal article" date="2018" name="Sci. Rep.">
        <title>Genomic signatures of local adaptation to the degree of environmental predictability in rotifers.</title>
        <authorList>
            <person name="Franch-Gras L."/>
            <person name="Hahn C."/>
            <person name="Garcia-Roger E.M."/>
            <person name="Carmona M.J."/>
            <person name="Serra M."/>
            <person name="Gomez A."/>
        </authorList>
    </citation>
    <scope>NUCLEOTIDE SEQUENCE [LARGE SCALE GENOMIC DNA]</scope>
    <source>
        <strain evidence="10">HYR1</strain>
    </source>
</reference>
<evidence type="ECO:0000259" key="9">
    <source>
        <dbReference type="PROSITE" id="PS50026"/>
    </source>
</evidence>
<dbReference type="GO" id="GO:0005509">
    <property type="term" value="F:calcium ion binding"/>
    <property type="evidence" value="ECO:0007669"/>
    <property type="project" value="InterPro"/>
</dbReference>
<evidence type="ECO:0000256" key="7">
    <source>
        <dbReference type="SAM" id="Coils"/>
    </source>
</evidence>